<evidence type="ECO:0000313" key="8">
    <source>
        <dbReference type="Proteomes" id="UP000011083"/>
    </source>
</evidence>
<dbReference type="SMART" id="SM00678">
    <property type="entry name" value="WWE"/>
    <property type="match status" value="1"/>
</dbReference>
<feature type="compositionally biased region" description="Basic and acidic residues" evidence="4">
    <location>
        <begin position="1023"/>
        <end position="1035"/>
    </location>
</feature>
<evidence type="ECO:0000259" key="5">
    <source>
        <dbReference type="PROSITE" id="PS50097"/>
    </source>
</evidence>
<name>L8H0U5_ACACF</name>
<gene>
    <name evidence="7" type="ORF">ACA1_037090</name>
</gene>
<dbReference type="SUPFAM" id="SSF48403">
    <property type="entry name" value="Ankyrin repeat"/>
    <property type="match status" value="1"/>
</dbReference>
<keyword evidence="8" id="KW-1185">Reference proteome</keyword>
<dbReference type="SUPFAM" id="SSF54695">
    <property type="entry name" value="POZ domain"/>
    <property type="match status" value="1"/>
</dbReference>
<feature type="domain" description="WWE" evidence="6">
    <location>
        <begin position="772"/>
        <end position="853"/>
    </location>
</feature>
<dbReference type="Gene3D" id="3.30.720.50">
    <property type="match status" value="1"/>
</dbReference>
<dbReference type="InterPro" id="IPR018123">
    <property type="entry name" value="WWE-dom_subgr"/>
</dbReference>
<dbReference type="InterPro" id="IPR011333">
    <property type="entry name" value="SKP1/BTB/POZ_sf"/>
</dbReference>
<feature type="compositionally biased region" description="Polar residues" evidence="4">
    <location>
        <begin position="1240"/>
        <end position="1249"/>
    </location>
</feature>
<dbReference type="PROSITE" id="PS50918">
    <property type="entry name" value="WWE"/>
    <property type="match status" value="1"/>
</dbReference>
<dbReference type="GeneID" id="14919675"/>
<evidence type="ECO:0000256" key="1">
    <source>
        <dbReference type="ARBA" id="ARBA00022737"/>
    </source>
</evidence>
<keyword evidence="2 3" id="KW-0040">ANK repeat</keyword>
<feature type="region of interest" description="Disordered" evidence="4">
    <location>
        <begin position="1023"/>
        <end position="1063"/>
    </location>
</feature>
<feature type="repeat" description="ANK" evidence="3">
    <location>
        <begin position="1087"/>
        <end position="1112"/>
    </location>
</feature>
<dbReference type="PROSITE" id="PS50088">
    <property type="entry name" value="ANK_REPEAT"/>
    <property type="match status" value="1"/>
</dbReference>
<dbReference type="InterPro" id="IPR036770">
    <property type="entry name" value="Ankyrin_rpt-contain_sf"/>
</dbReference>
<dbReference type="InterPro" id="IPR004170">
    <property type="entry name" value="WWE_dom"/>
</dbReference>
<dbReference type="EMBL" id="KB007940">
    <property type="protein sequence ID" value="ELR18875.1"/>
    <property type="molecule type" value="Genomic_DNA"/>
</dbReference>
<dbReference type="PROSITE" id="PS50097">
    <property type="entry name" value="BTB"/>
    <property type="match status" value="1"/>
</dbReference>
<feature type="domain" description="BTB" evidence="5">
    <location>
        <begin position="422"/>
        <end position="478"/>
    </location>
</feature>
<dbReference type="InterPro" id="IPR002110">
    <property type="entry name" value="Ankyrin_rpt"/>
</dbReference>
<evidence type="ECO:0000256" key="4">
    <source>
        <dbReference type="SAM" id="MobiDB-lite"/>
    </source>
</evidence>
<evidence type="ECO:0000256" key="2">
    <source>
        <dbReference type="ARBA" id="ARBA00023043"/>
    </source>
</evidence>
<dbReference type="PANTHER" id="PTHR24180:SF45">
    <property type="entry name" value="POLY [ADP-RIBOSE] POLYMERASE TANKYRASE"/>
    <property type="match status" value="1"/>
</dbReference>
<feature type="compositionally biased region" description="Basic and acidic residues" evidence="4">
    <location>
        <begin position="754"/>
        <end position="764"/>
    </location>
</feature>
<dbReference type="Gene3D" id="3.30.710.10">
    <property type="entry name" value="Potassium Channel Kv1.1, Chain A"/>
    <property type="match status" value="1"/>
</dbReference>
<dbReference type="GO" id="GO:0008270">
    <property type="term" value="F:zinc ion binding"/>
    <property type="evidence" value="ECO:0007669"/>
    <property type="project" value="InterPro"/>
</dbReference>
<dbReference type="InterPro" id="IPR051637">
    <property type="entry name" value="Ank_repeat_dom-contain_49"/>
</dbReference>
<dbReference type="Proteomes" id="UP000011083">
    <property type="component" value="Unassembled WGS sequence"/>
</dbReference>
<dbReference type="InterPro" id="IPR037197">
    <property type="entry name" value="WWE_dom_sf"/>
</dbReference>
<dbReference type="Pfam" id="PF00023">
    <property type="entry name" value="Ank"/>
    <property type="match status" value="2"/>
</dbReference>
<dbReference type="Gene3D" id="1.25.40.20">
    <property type="entry name" value="Ankyrin repeat-containing domain"/>
    <property type="match status" value="2"/>
</dbReference>
<feature type="region of interest" description="Disordered" evidence="4">
    <location>
        <begin position="1114"/>
        <end position="1148"/>
    </location>
</feature>
<dbReference type="InterPro" id="IPR000210">
    <property type="entry name" value="BTB/POZ_dom"/>
</dbReference>
<dbReference type="VEuPathDB" id="AmoebaDB:ACA1_037090"/>
<dbReference type="SMART" id="SM00248">
    <property type="entry name" value="ANK"/>
    <property type="match status" value="4"/>
</dbReference>
<feature type="region of interest" description="Disordered" evidence="4">
    <location>
        <begin position="1227"/>
        <end position="1249"/>
    </location>
</feature>
<accession>L8H0U5</accession>
<dbReference type="KEGG" id="acan:ACA1_037090"/>
<keyword evidence="1" id="KW-0677">Repeat</keyword>
<dbReference type="SUPFAM" id="SSF117839">
    <property type="entry name" value="WWE domain"/>
    <property type="match status" value="1"/>
</dbReference>
<dbReference type="PANTHER" id="PTHR24180">
    <property type="entry name" value="CYCLIN-DEPENDENT KINASE INHIBITOR 2C-RELATED"/>
    <property type="match status" value="1"/>
</dbReference>
<feature type="compositionally biased region" description="Acidic residues" evidence="4">
    <location>
        <begin position="743"/>
        <end position="753"/>
    </location>
</feature>
<evidence type="ECO:0000313" key="7">
    <source>
        <dbReference type="EMBL" id="ELR18875.1"/>
    </source>
</evidence>
<reference evidence="7 8" key="1">
    <citation type="journal article" date="2013" name="Genome Biol.">
        <title>Genome of Acanthamoeba castellanii highlights extensive lateral gene transfer and early evolution of tyrosine kinase signaling.</title>
        <authorList>
            <person name="Clarke M."/>
            <person name="Lohan A.J."/>
            <person name="Liu B."/>
            <person name="Lagkouvardos I."/>
            <person name="Roy S."/>
            <person name="Zafar N."/>
            <person name="Bertelli C."/>
            <person name="Schilde C."/>
            <person name="Kianianmomeni A."/>
            <person name="Burglin T.R."/>
            <person name="Frech C."/>
            <person name="Turcotte B."/>
            <person name="Kopec K.O."/>
            <person name="Synnott J.M."/>
            <person name="Choo C."/>
            <person name="Paponov I."/>
            <person name="Finkler A."/>
            <person name="Soon Heng Tan C."/>
            <person name="Hutchins A.P."/>
            <person name="Weinmeier T."/>
            <person name="Rattei T."/>
            <person name="Chu J.S."/>
            <person name="Gimenez G."/>
            <person name="Irimia M."/>
            <person name="Rigden D.J."/>
            <person name="Fitzpatrick D.A."/>
            <person name="Lorenzo-Morales J."/>
            <person name="Bateman A."/>
            <person name="Chiu C.H."/>
            <person name="Tang P."/>
            <person name="Hegemann P."/>
            <person name="Fromm H."/>
            <person name="Raoult D."/>
            <person name="Greub G."/>
            <person name="Miranda-Saavedra D."/>
            <person name="Chen N."/>
            <person name="Nash P."/>
            <person name="Ginger M.L."/>
            <person name="Horn M."/>
            <person name="Schaap P."/>
            <person name="Caler L."/>
            <person name="Loftus B."/>
        </authorList>
    </citation>
    <scope>NUCLEOTIDE SEQUENCE [LARGE SCALE GENOMIC DNA]</scope>
    <source>
        <strain evidence="7 8">Neff</strain>
    </source>
</reference>
<dbReference type="Pfam" id="PF02825">
    <property type="entry name" value="WWE"/>
    <property type="match status" value="1"/>
</dbReference>
<dbReference type="RefSeq" id="XP_004340934.1">
    <property type="nucleotide sequence ID" value="XM_004340886.1"/>
</dbReference>
<dbReference type="Pfam" id="PF00651">
    <property type="entry name" value="BTB"/>
    <property type="match status" value="1"/>
</dbReference>
<evidence type="ECO:0000256" key="3">
    <source>
        <dbReference type="PROSITE-ProRule" id="PRU00023"/>
    </source>
</evidence>
<sequence>MLKRSISTGQLTTLIQTEVDALEGELDQQRKLAAEPNAPPSRANDLLTKSFEEVLRDQYSFIENDEDYAAQILGVADDRVEEGRRHATPTAATRGRAEKTVQEAKETKKEREAVAELLRVLKAGEGSHEVGDKKAKEVKVEHSYFVGWLQKARIFCRLDRAVQQQPQANIDIFDDLLAAETLDYGKEALGYYQKCISLLPHLAGLTAPDLKQAKVYLFSELGQYYQGKGMYEKALQVAVTLLSENRQSQEMQQMLRDSVTVLRETADANQAAFIISTISKLKSPIDACVDFISATYMQLEPLLQRSSDPTFIQARISIVNWYKLLLSEARVKRQCSKPPLSVSLRLSSGIRDEGVKVVDHTQESLMMDLLLGYREHDHSPEVSEAAKLAIEQVAEFTLDIIEEGYEHVQAGTEEAEGHVISIQVHMESLVQRCSYFQTMLSLNMVEKQTQRMRVVTSQPYVFLDMIDYLYRSEVEFESFDHALAVYMVANQYGVAELKELASNFLSTSAHTYAAEIESDWAKFKEVYYLADTMNLPNLKAALMQHLTTNQRWLNNLDSLPPFGSDMQHLRDIESHFPDIFARVSNDGLIKKIQSAAKHDQLAIAEFLVDLLTKRKRGSSVPWYSSTSYEPAAGSQEESVAATVDAQGMCSECRIVMGHLTTCSMFKNFSQYTTTGGGFVPEPLLLSLLEKANSVAWNDLVLKLLRSGFCAITPSVLAKPAEANDVALLGQLIDILAAVYTEEDAETPGEADGDDVSKGKGKEKLRDHEEAAAAAAKEEVLRRREGKWQWEGDSSDWHDYDETANQLIEAAYASGAVMTTLTHGYFAGGSGYTIMLDRQKQRNNATNFERNIRRHDLLPGYPSAAAAPLVLPQEPKRHLAMLMNAPIHNGKTLLITFIEKRIPLSVLKRFLALGKDSGESVTALALAIQSVADAWNEADELISLLLALGADPNLEFTVASLLGTKPSTPLLQAIKQNNFELVQRLVSAVATLYSPEEDLLASLNSHADRNPLFAACFGREESERAHRPAAAREGRGRRPARPPGDERCCRPHSTGSATSRALAPPPVLVLPNAASATTSQALDASVVRGNTPLMAAAFYGRADLVQLLLNVGSADQTAAAKPKKAKGKEKESDDEPSPRPRSARPPVSRACDVGARNWWHWSPLHFASSAGHEEVVRLLCQAPGAIDSACVVSSNGIVNTARQMAADRQFNRVLSLLCALPEDPVVPSLASSQGSGAGGENRNSSPGTFQHSAELAPLQTFTSVSALGGGATTTAVSTLSGSGTAKSKRRLWDRLKFL</sequence>
<dbReference type="PROSITE" id="PS50297">
    <property type="entry name" value="ANK_REP_REGION"/>
    <property type="match status" value="1"/>
</dbReference>
<feature type="region of interest" description="Disordered" evidence="4">
    <location>
        <begin position="743"/>
        <end position="764"/>
    </location>
</feature>
<protein>
    <submittedName>
        <fullName evidence="7">Ankyrin repeat containing protein</fullName>
    </submittedName>
</protein>
<proteinExistence type="predicted"/>
<evidence type="ECO:0000259" key="6">
    <source>
        <dbReference type="PROSITE" id="PS50918"/>
    </source>
</evidence>
<organism evidence="7 8">
    <name type="scientific">Acanthamoeba castellanii (strain ATCC 30010 / Neff)</name>
    <dbReference type="NCBI Taxonomy" id="1257118"/>
    <lineage>
        <taxon>Eukaryota</taxon>
        <taxon>Amoebozoa</taxon>
        <taxon>Discosea</taxon>
        <taxon>Longamoebia</taxon>
        <taxon>Centramoebida</taxon>
        <taxon>Acanthamoebidae</taxon>
        <taxon>Acanthamoeba</taxon>
    </lineage>
</organism>